<accession>A0A0A9F9U1</accession>
<organism evidence="2">
    <name type="scientific">Arundo donax</name>
    <name type="common">Giant reed</name>
    <name type="synonym">Donax arundinaceus</name>
    <dbReference type="NCBI Taxonomy" id="35708"/>
    <lineage>
        <taxon>Eukaryota</taxon>
        <taxon>Viridiplantae</taxon>
        <taxon>Streptophyta</taxon>
        <taxon>Embryophyta</taxon>
        <taxon>Tracheophyta</taxon>
        <taxon>Spermatophyta</taxon>
        <taxon>Magnoliopsida</taxon>
        <taxon>Liliopsida</taxon>
        <taxon>Poales</taxon>
        <taxon>Poaceae</taxon>
        <taxon>PACMAD clade</taxon>
        <taxon>Arundinoideae</taxon>
        <taxon>Arundineae</taxon>
        <taxon>Arundo</taxon>
    </lineage>
</organism>
<protein>
    <submittedName>
        <fullName evidence="2">Uncharacterized protein</fullName>
    </submittedName>
</protein>
<evidence type="ECO:0000256" key="1">
    <source>
        <dbReference type="SAM" id="MobiDB-lite"/>
    </source>
</evidence>
<feature type="compositionally biased region" description="Low complexity" evidence="1">
    <location>
        <begin position="21"/>
        <end position="32"/>
    </location>
</feature>
<feature type="compositionally biased region" description="Basic residues" evidence="1">
    <location>
        <begin position="1"/>
        <end position="11"/>
    </location>
</feature>
<name>A0A0A9F9U1_ARUDO</name>
<reference evidence="2" key="1">
    <citation type="submission" date="2014-09" db="EMBL/GenBank/DDBJ databases">
        <authorList>
            <person name="Magalhaes I.L.F."/>
            <person name="Oliveira U."/>
            <person name="Santos F.R."/>
            <person name="Vidigal T.H.D.A."/>
            <person name="Brescovit A.D."/>
            <person name="Santos A.J."/>
        </authorList>
    </citation>
    <scope>NUCLEOTIDE SEQUENCE</scope>
    <source>
        <tissue evidence="2">Shoot tissue taken approximately 20 cm above the soil surface</tissue>
    </source>
</reference>
<dbReference type="EMBL" id="GBRH01188809">
    <property type="protein sequence ID" value="JAE09087.1"/>
    <property type="molecule type" value="Transcribed_RNA"/>
</dbReference>
<proteinExistence type="predicted"/>
<dbReference type="AlphaFoldDB" id="A0A0A9F9U1"/>
<feature type="compositionally biased region" description="Basic and acidic residues" evidence="1">
    <location>
        <begin position="44"/>
        <end position="58"/>
    </location>
</feature>
<feature type="region of interest" description="Disordered" evidence="1">
    <location>
        <begin position="1"/>
        <end position="63"/>
    </location>
</feature>
<reference evidence="2" key="2">
    <citation type="journal article" date="2015" name="Data Brief">
        <title>Shoot transcriptome of the giant reed, Arundo donax.</title>
        <authorList>
            <person name="Barrero R.A."/>
            <person name="Guerrero F.D."/>
            <person name="Moolhuijzen P."/>
            <person name="Goolsby J.A."/>
            <person name="Tidwell J."/>
            <person name="Bellgard S.E."/>
            <person name="Bellgard M.I."/>
        </authorList>
    </citation>
    <scope>NUCLEOTIDE SEQUENCE</scope>
    <source>
        <tissue evidence="2">Shoot tissue taken approximately 20 cm above the soil surface</tissue>
    </source>
</reference>
<evidence type="ECO:0000313" key="2">
    <source>
        <dbReference type="EMBL" id="JAE09087.1"/>
    </source>
</evidence>
<sequence>MAGAGRGRRGRAGCGLRGRAGRSASMRGCGRAQAQGRALGLADLGERRETGRDKRGSKTTDSSELWIASRHKGKYVITHTWSVQK</sequence>